<name>A0A8J6DB98_9ROSI</name>
<organism evidence="3 4">
    <name type="scientific">Gossypium anomalum</name>
    <dbReference type="NCBI Taxonomy" id="47600"/>
    <lineage>
        <taxon>Eukaryota</taxon>
        <taxon>Viridiplantae</taxon>
        <taxon>Streptophyta</taxon>
        <taxon>Embryophyta</taxon>
        <taxon>Tracheophyta</taxon>
        <taxon>Spermatophyta</taxon>
        <taxon>Magnoliopsida</taxon>
        <taxon>eudicotyledons</taxon>
        <taxon>Gunneridae</taxon>
        <taxon>Pentapetalae</taxon>
        <taxon>rosids</taxon>
        <taxon>malvids</taxon>
        <taxon>Malvales</taxon>
        <taxon>Malvaceae</taxon>
        <taxon>Malvoideae</taxon>
        <taxon>Gossypium</taxon>
    </lineage>
</organism>
<protein>
    <recommendedName>
        <fullName evidence="2">DUF7745 domain-containing protein</fullName>
    </recommendedName>
</protein>
<dbReference type="AlphaFoldDB" id="A0A8J6DB98"/>
<reference evidence="3 4" key="1">
    <citation type="journal article" date="2021" name="bioRxiv">
        <title>The Gossypium anomalum genome as a resource for cotton improvement and evolutionary analysis of hybrid incompatibility.</title>
        <authorList>
            <person name="Grover C.E."/>
            <person name="Yuan D."/>
            <person name="Arick M.A."/>
            <person name="Miller E.R."/>
            <person name="Hu G."/>
            <person name="Peterson D.G."/>
            <person name="Wendel J.F."/>
            <person name="Udall J.A."/>
        </authorList>
    </citation>
    <scope>NUCLEOTIDE SEQUENCE [LARGE SCALE GENOMIC DNA]</scope>
    <source>
        <strain evidence="3">JFW-Udall</strain>
        <tissue evidence="3">Leaf</tissue>
    </source>
</reference>
<keyword evidence="4" id="KW-1185">Reference proteome</keyword>
<evidence type="ECO:0000256" key="1">
    <source>
        <dbReference type="SAM" id="Coils"/>
    </source>
</evidence>
<evidence type="ECO:0000313" key="3">
    <source>
        <dbReference type="EMBL" id="KAG8498068.1"/>
    </source>
</evidence>
<proteinExistence type="predicted"/>
<feature type="domain" description="DUF7745" evidence="2">
    <location>
        <begin position="61"/>
        <end position="321"/>
    </location>
</feature>
<dbReference type="InterPro" id="IPR056647">
    <property type="entry name" value="DUF7745"/>
</dbReference>
<dbReference type="Pfam" id="PF24924">
    <property type="entry name" value="DUF7745"/>
    <property type="match status" value="1"/>
</dbReference>
<comment type="caution">
    <text evidence="3">The sequence shown here is derived from an EMBL/GenBank/DDBJ whole genome shotgun (WGS) entry which is preliminary data.</text>
</comment>
<keyword evidence="1" id="KW-0175">Coiled coil</keyword>
<dbReference type="PANTHER" id="PTHR48200">
    <property type="entry name" value="PROTEIN, PUTATIVE-RELATED"/>
    <property type="match status" value="1"/>
</dbReference>
<gene>
    <name evidence="3" type="ORF">CXB51_007361</name>
</gene>
<dbReference type="PANTHER" id="PTHR48200:SF1">
    <property type="entry name" value="AMINOTRANSFERASE-LIKE PLANT MOBILE DOMAIN-CONTAINING PROTEIN"/>
    <property type="match status" value="1"/>
</dbReference>
<accession>A0A8J6DB98</accession>
<dbReference type="EMBL" id="JAHUZN010000003">
    <property type="protein sequence ID" value="KAG8498068.1"/>
    <property type="molecule type" value="Genomic_DNA"/>
</dbReference>
<feature type="coiled-coil region" evidence="1">
    <location>
        <begin position="409"/>
        <end position="597"/>
    </location>
</feature>
<dbReference type="OrthoDB" id="1430424at2759"/>
<evidence type="ECO:0000313" key="4">
    <source>
        <dbReference type="Proteomes" id="UP000701853"/>
    </source>
</evidence>
<dbReference type="Proteomes" id="UP000701853">
    <property type="component" value="Chromosome 3"/>
</dbReference>
<evidence type="ECO:0000259" key="2">
    <source>
        <dbReference type="Pfam" id="PF24924"/>
    </source>
</evidence>
<sequence>MESGFFDKVEDNAAVRIWAETTQQEKGDSLTEGYVSKLSDFTRVSVTQNNLQEMKEIWAQWDDEVKRLFYCHYGDLPYLLDVKIDERLFRALVQYWNSAYSCFTFGNVDLVPTIEEYTALIRCPKIQVDRIYSKAASGPAFSKKLMNITGMSEQWVTARIRQKVDCRCIPWRHLRDLILAHPDTKKRVDVFALSIYGLVIFPKALGHIDEAVSDLFDRLSKGTTPVPAILAETFRSLNACRRAGEGRFIGCAQLLLSWFHSHFWKVEKVSYRVFSENYSPLKELVATPRRDDITEENWMAILQNLQEEDVEWRAPQYRSRQFTPPTHGLAQCEFVFTGNNYKKRVREISNAWNQTRRMKKFAANPMATLEYDQLRIQRINDNIPTPDQEGPRSMEECLRPIPSELEIVRHDFERKSLKLEKRIEQLEEEKMQLGLDVDVQKLEAERLRKGKNKAEEDLDSLKTDYKKLRRSIRTAGLGKTSEQWRQEIKEEKSKASQWEEKFREAQAREETLKESLVESQNEKERLKMQVTELEKSLYQQRARNSIIELKASQSKIEELKGKIEELKVALQDRELQLEFLEINNDRLNEQLHQSQEQVRNRDYVMGEALIQVRDVAEHLQTLAVQADVLSLKYESESDRGRELAWLLRQVKALSIRAKPYM</sequence>